<accession>A0ABS4K525</accession>
<proteinExistence type="predicted"/>
<evidence type="ECO:0000256" key="1">
    <source>
        <dbReference type="SAM" id="Phobius"/>
    </source>
</evidence>
<protein>
    <recommendedName>
        <fullName evidence="4">PilN domain-containing protein</fullName>
    </recommendedName>
</protein>
<evidence type="ECO:0000313" key="3">
    <source>
        <dbReference type="Proteomes" id="UP001519308"/>
    </source>
</evidence>
<evidence type="ECO:0000313" key="2">
    <source>
        <dbReference type="EMBL" id="MBP2021739.1"/>
    </source>
</evidence>
<sequence length="146" mass="17186">MRKDYMPLWYIEKIEKKEIRYYQSFTIVLIISVLILSVFTLRAISSYNDLVFEGGKKSVVEGKDKEFLELRTLNQVHNKIINSSLKLDKVTIHEDTISMVINVEDFQEYLSNIKYLETNSEIIFISTVMGKENEKFFEVKVKMKNG</sequence>
<comment type="caution">
    <text evidence="2">The sequence shown here is derived from an EMBL/GenBank/DDBJ whole genome shotgun (WGS) entry which is preliminary data.</text>
</comment>
<feature type="transmembrane region" description="Helical" evidence="1">
    <location>
        <begin position="21"/>
        <end position="41"/>
    </location>
</feature>
<dbReference type="Proteomes" id="UP001519308">
    <property type="component" value="Unassembled WGS sequence"/>
</dbReference>
<keyword evidence="1" id="KW-0472">Membrane</keyword>
<keyword evidence="1" id="KW-1133">Transmembrane helix</keyword>
<keyword evidence="3" id="KW-1185">Reference proteome</keyword>
<reference evidence="2 3" key="1">
    <citation type="submission" date="2021-03" db="EMBL/GenBank/DDBJ databases">
        <title>Genomic Encyclopedia of Type Strains, Phase IV (KMG-IV): sequencing the most valuable type-strain genomes for metagenomic binning, comparative biology and taxonomic classification.</title>
        <authorList>
            <person name="Goeker M."/>
        </authorList>
    </citation>
    <scope>NUCLEOTIDE SEQUENCE [LARGE SCALE GENOMIC DNA]</scope>
    <source>
        <strain evidence="2 3">DSM 28650</strain>
    </source>
</reference>
<dbReference type="RefSeq" id="WP_021282300.1">
    <property type="nucleotide sequence ID" value="NZ_JAGGLL010000010.1"/>
</dbReference>
<keyword evidence="1" id="KW-0812">Transmembrane</keyword>
<dbReference type="EMBL" id="JAGGLL010000010">
    <property type="protein sequence ID" value="MBP2021739.1"/>
    <property type="molecule type" value="Genomic_DNA"/>
</dbReference>
<evidence type="ECO:0008006" key="4">
    <source>
        <dbReference type="Google" id="ProtNLM"/>
    </source>
</evidence>
<organism evidence="2 3">
    <name type="scientific">Clostridium punense</name>
    <dbReference type="NCBI Taxonomy" id="1054297"/>
    <lineage>
        <taxon>Bacteria</taxon>
        <taxon>Bacillati</taxon>
        <taxon>Bacillota</taxon>
        <taxon>Clostridia</taxon>
        <taxon>Eubacteriales</taxon>
        <taxon>Clostridiaceae</taxon>
        <taxon>Clostridium</taxon>
    </lineage>
</organism>
<name>A0ABS4K525_9CLOT</name>
<gene>
    <name evidence="2" type="ORF">J2Z44_001535</name>
</gene>